<reference evidence="1 2" key="1">
    <citation type="journal article" date="2020" name="IScience">
        <title>Genome Sequencing of the Endangered Kingdonia uniflora (Circaeasteraceae, Ranunculales) Reveals Potential Mechanisms of Evolutionary Specialization.</title>
        <authorList>
            <person name="Sun Y."/>
            <person name="Deng T."/>
            <person name="Zhang A."/>
            <person name="Moore M.J."/>
            <person name="Landis J.B."/>
            <person name="Lin N."/>
            <person name="Zhang H."/>
            <person name="Zhang X."/>
            <person name="Huang J."/>
            <person name="Zhang X."/>
            <person name="Sun H."/>
            <person name="Wang H."/>
        </authorList>
    </citation>
    <scope>NUCLEOTIDE SEQUENCE [LARGE SCALE GENOMIC DNA]</scope>
    <source>
        <strain evidence="1">TB1705</strain>
        <tissue evidence="1">Leaf</tissue>
    </source>
</reference>
<sequence>MFGDLLPHVSGKKLIFPGLLPRADRGKDIKDPKPFEFLKPFEGCRKGKSIKRQNEIKKYLENFGYNKNVDGGDVFDDHLEAVVKTYQLN</sequence>
<evidence type="ECO:0000313" key="2">
    <source>
        <dbReference type="Proteomes" id="UP000541444"/>
    </source>
</evidence>
<evidence type="ECO:0008006" key="3">
    <source>
        <dbReference type="Google" id="ProtNLM"/>
    </source>
</evidence>
<dbReference type="OrthoDB" id="1743387at2759"/>
<gene>
    <name evidence="1" type="ORF">GIB67_013944</name>
</gene>
<protein>
    <recommendedName>
        <fullName evidence="3">Peptidoglycan binding-like domain-containing protein</fullName>
    </recommendedName>
</protein>
<dbReference type="Proteomes" id="UP000541444">
    <property type="component" value="Unassembled WGS sequence"/>
</dbReference>
<dbReference type="EMBL" id="JACGCM010002358">
    <property type="protein sequence ID" value="KAF6140651.1"/>
    <property type="molecule type" value="Genomic_DNA"/>
</dbReference>
<dbReference type="AlphaFoldDB" id="A0A7J7LD96"/>
<accession>A0A7J7LD96</accession>
<organism evidence="1 2">
    <name type="scientific">Kingdonia uniflora</name>
    <dbReference type="NCBI Taxonomy" id="39325"/>
    <lineage>
        <taxon>Eukaryota</taxon>
        <taxon>Viridiplantae</taxon>
        <taxon>Streptophyta</taxon>
        <taxon>Embryophyta</taxon>
        <taxon>Tracheophyta</taxon>
        <taxon>Spermatophyta</taxon>
        <taxon>Magnoliopsida</taxon>
        <taxon>Ranunculales</taxon>
        <taxon>Circaeasteraceae</taxon>
        <taxon>Kingdonia</taxon>
    </lineage>
</organism>
<comment type="caution">
    <text evidence="1">The sequence shown here is derived from an EMBL/GenBank/DDBJ whole genome shotgun (WGS) entry which is preliminary data.</text>
</comment>
<proteinExistence type="predicted"/>
<evidence type="ECO:0000313" key="1">
    <source>
        <dbReference type="EMBL" id="KAF6140651.1"/>
    </source>
</evidence>
<name>A0A7J7LD96_9MAGN</name>
<keyword evidence="2" id="KW-1185">Reference proteome</keyword>